<evidence type="ECO:0000259" key="2">
    <source>
        <dbReference type="PROSITE" id="PS50056"/>
    </source>
</evidence>
<keyword evidence="1" id="KW-0378">Hydrolase</keyword>
<dbReference type="PANTHER" id="PTHR23339">
    <property type="entry name" value="TYROSINE SPECIFIC PROTEIN PHOSPHATASE AND DUAL SPECIFICITY PROTEIN PHOSPHATASE"/>
    <property type="match status" value="1"/>
</dbReference>
<dbReference type="OrthoDB" id="2017893at2759"/>
<protein>
    <recommendedName>
        <fullName evidence="2">Tyrosine specific protein phosphatases domain-containing protein</fullName>
    </recommendedName>
</protein>
<dbReference type="InterPro" id="IPR016130">
    <property type="entry name" value="Tyr_Pase_AS"/>
</dbReference>
<dbReference type="Pfam" id="PF22784">
    <property type="entry name" value="PTP-SAK"/>
    <property type="match status" value="1"/>
</dbReference>
<gene>
    <name evidence="3" type="ORF">AMATHDRAFT_77454</name>
</gene>
<dbReference type="Gene3D" id="3.90.190.10">
    <property type="entry name" value="Protein tyrosine phosphatase superfamily"/>
    <property type="match status" value="1"/>
</dbReference>
<accession>A0A2A9NGQ5</accession>
<dbReference type="STRING" id="703135.A0A2A9NGQ5"/>
<evidence type="ECO:0000256" key="1">
    <source>
        <dbReference type="ARBA" id="ARBA00022801"/>
    </source>
</evidence>
<dbReference type="Proteomes" id="UP000242287">
    <property type="component" value="Unassembled WGS sequence"/>
</dbReference>
<reference evidence="3 4" key="1">
    <citation type="submission" date="2014-02" db="EMBL/GenBank/DDBJ databases">
        <title>Transposable element dynamics among asymbiotic and ectomycorrhizal Amanita fungi.</title>
        <authorList>
            <consortium name="DOE Joint Genome Institute"/>
            <person name="Hess J."/>
            <person name="Skrede I."/>
            <person name="Wolfe B."/>
            <person name="LaButti K."/>
            <person name="Ohm R.A."/>
            <person name="Grigoriev I.V."/>
            <person name="Pringle A."/>
        </authorList>
    </citation>
    <scope>NUCLEOTIDE SEQUENCE [LARGE SCALE GENOMIC DNA]</scope>
    <source>
        <strain evidence="3 4">SKay4041</strain>
    </source>
</reference>
<dbReference type="GO" id="GO:0016791">
    <property type="term" value="F:phosphatase activity"/>
    <property type="evidence" value="ECO:0007669"/>
    <property type="project" value="UniProtKB-ARBA"/>
</dbReference>
<keyword evidence="4" id="KW-1185">Reference proteome</keyword>
<dbReference type="PROSITE" id="PS50056">
    <property type="entry name" value="TYR_PHOSPHATASE_2"/>
    <property type="match status" value="1"/>
</dbReference>
<organism evidence="3 4">
    <name type="scientific">Amanita thiersii Skay4041</name>
    <dbReference type="NCBI Taxonomy" id="703135"/>
    <lineage>
        <taxon>Eukaryota</taxon>
        <taxon>Fungi</taxon>
        <taxon>Dikarya</taxon>
        <taxon>Basidiomycota</taxon>
        <taxon>Agaricomycotina</taxon>
        <taxon>Agaricomycetes</taxon>
        <taxon>Agaricomycetidae</taxon>
        <taxon>Agaricales</taxon>
        <taxon>Pluteineae</taxon>
        <taxon>Amanitaceae</taxon>
        <taxon>Amanita</taxon>
    </lineage>
</organism>
<evidence type="ECO:0000313" key="4">
    <source>
        <dbReference type="Proteomes" id="UP000242287"/>
    </source>
</evidence>
<name>A0A2A9NGQ5_9AGAR</name>
<evidence type="ECO:0000313" key="3">
    <source>
        <dbReference type="EMBL" id="PFH46902.1"/>
    </source>
</evidence>
<dbReference type="PROSITE" id="PS00383">
    <property type="entry name" value="TYR_PHOSPHATASE_1"/>
    <property type="match status" value="1"/>
</dbReference>
<dbReference type="SUPFAM" id="SSF52799">
    <property type="entry name" value="(Phosphotyrosine protein) phosphatases II"/>
    <property type="match status" value="1"/>
</dbReference>
<dbReference type="EMBL" id="KZ302150">
    <property type="protein sequence ID" value="PFH46902.1"/>
    <property type="molecule type" value="Genomic_DNA"/>
</dbReference>
<dbReference type="InterPro" id="IPR000387">
    <property type="entry name" value="Tyr_Pase_dom"/>
</dbReference>
<dbReference type="AlphaFoldDB" id="A0A2A9NGQ5"/>
<dbReference type="InterPro" id="IPR029021">
    <property type="entry name" value="Prot-tyrosine_phosphatase-like"/>
</dbReference>
<feature type="domain" description="Tyrosine specific protein phosphatases" evidence="2">
    <location>
        <begin position="109"/>
        <end position="166"/>
    </location>
</feature>
<sequence>MTACTISRRASIVPPLSAPELHRPIPNSYWATPSLLACEFPWDPREQYHPKMDAILRSGVTTFIDLTEPGELEPYDNLLGDRATLLGIDPSTIEYHCFPIRDRCLPESLQFVQRVMDVLDDNERRGRMTAIHCRGGVGRTGTLVCCWFVYSQIAKDGKEALAIVESLWKTVPKSKRFHQSPETGAQMEFVLGFGRA</sequence>
<dbReference type="InterPro" id="IPR057023">
    <property type="entry name" value="PTP-SAK"/>
</dbReference>
<dbReference type="InterPro" id="IPR050561">
    <property type="entry name" value="PTP"/>
</dbReference>
<proteinExistence type="predicted"/>